<sequence>MRLVVVWATLLLLAAVSCISAFNASAVSKDYDNDRIIRVIDMSTSVIKEEVGIRANYLGSEPTRTYHFVLPAVLHDNVASMEAFLKHKSKDALAMAFAGFDQEQQLYVYEIQLHEPLEYNNQVKLGVKLTYTHQIYPLPARIPQVSKQHVIYANNIFMLSPYHTSDIKTTFTFPTANIVSFKGGEPHHQGQQTQNSIVYGPFSDIPPLHASACSFHYEYKSPIVTITDLKRHVQVSHWGGKISVEETYAARHDGAELDKKFSRLQYQLTSHVLDQTNVLTSLVFDLPTSAEGVYFRDEVGNVSTSHFRREKTKSVLEIIPRFPLFGGWGTTFYFGYDAALKDFVHLVKGKYMLKLDFVNNVRDMTADQVELMVVLPEGASRIEVTPPSTFDMDKIEQAKYYTYFDSTGRPAVVFHKENVISEHERPILISYEYSTARLLQKPAIASLGFFLVSLISILVSKVPWKIGYEQEKITTTQLHKHEPSVIIKKTATAHVATRKRSATPASRESSPFPVFVDENAIAANTRARKSHAEPVLLEDTMPKKLTSAARSKKRKSSKKAGN</sequence>
<dbReference type="PANTHER" id="PTHR21049">
    <property type="entry name" value="RIBOPHORIN I"/>
    <property type="match status" value="1"/>
</dbReference>
<name>A0AAN7DF29_9FUNG</name>
<comment type="pathway">
    <text evidence="3 10">Protein modification; protein glycosylation.</text>
</comment>
<comment type="caution">
    <text evidence="12">The sequence shown here is derived from an EMBL/GenBank/DDBJ whole genome shotgun (WGS) entry which is preliminary data.</text>
</comment>
<evidence type="ECO:0000256" key="4">
    <source>
        <dbReference type="ARBA" id="ARBA00008905"/>
    </source>
</evidence>
<organism evidence="12 13">
    <name type="scientific">Mucor velutinosus</name>
    <dbReference type="NCBI Taxonomy" id="708070"/>
    <lineage>
        <taxon>Eukaryota</taxon>
        <taxon>Fungi</taxon>
        <taxon>Fungi incertae sedis</taxon>
        <taxon>Mucoromycota</taxon>
        <taxon>Mucoromycotina</taxon>
        <taxon>Mucoromycetes</taxon>
        <taxon>Mucorales</taxon>
        <taxon>Mucorineae</taxon>
        <taxon>Mucoraceae</taxon>
        <taxon>Mucor</taxon>
    </lineage>
</organism>
<feature type="compositionally biased region" description="Basic residues" evidence="11">
    <location>
        <begin position="550"/>
        <end position="562"/>
    </location>
</feature>
<keyword evidence="13" id="KW-1185">Reference proteome</keyword>
<dbReference type="RefSeq" id="XP_064682953.1">
    <property type="nucleotide sequence ID" value="XM_064830451.1"/>
</dbReference>
<evidence type="ECO:0000256" key="5">
    <source>
        <dbReference type="ARBA" id="ARBA00022692"/>
    </source>
</evidence>
<comment type="function">
    <text evidence="1 10">Subunit of the oligosaccharyl transferase (OST) complex that catalyzes the initial transfer of a defined glycan (Glc(3)Man(9)GlcNAc(2) in eukaryotes) from the lipid carrier dolichol-pyrophosphate to an asparagine residue within an Asn-X-Ser/Thr consensus motif in nascent polypeptide chains, the first step in protein N-glycosylation. N-glycosylation occurs cotranslationally and the complex associates with the Sec61 complex at the channel-forming translocon complex that mediates protein translocation across the endoplasmic reticulum (ER). All subunits are required for a maximal enzyme activity.</text>
</comment>
<dbReference type="AlphaFoldDB" id="A0AAN7DF29"/>
<evidence type="ECO:0000256" key="8">
    <source>
        <dbReference type="ARBA" id="ARBA00022989"/>
    </source>
</evidence>
<evidence type="ECO:0000313" key="13">
    <source>
        <dbReference type="Proteomes" id="UP001304243"/>
    </source>
</evidence>
<keyword evidence="7 10" id="KW-0256">Endoplasmic reticulum</keyword>
<evidence type="ECO:0000256" key="1">
    <source>
        <dbReference type="ARBA" id="ARBA00002791"/>
    </source>
</evidence>
<dbReference type="GO" id="GO:0018279">
    <property type="term" value="P:protein N-linked glycosylation via asparagine"/>
    <property type="evidence" value="ECO:0007669"/>
    <property type="project" value="TreeGrafter"/>
</dbReference>
<dbReference type="GeneID" id="89954943"/>
<accession>A0AAN7DF29</accession>
<proteinExistence type="inferred from homology"/>
<feature type="signal peptide" evidence="10">
    <location>
        <begin position="1"/>
        <end position="21"/>
    </location>
</feature>
<evidence type="ECO:0000313" key="12">
    <source>
        <dbReference type="EMBL" id="KAK4516287.1"/>
    </source>
</evidence>
<comment type="subunit">
    <text evidence="10">Component of the oligosaccharyltransferase (OST) complex.</text>
</comment>
<comment type="similarity">
    <text evidence="4 10">Belongs to the OST1 family.</text>
</comment>
<evidence type="ECO:0000256" key="3">
    <source>
        <dbReference type="ARBA" id="ARBA00004922"/>
    </source>
</evidence>
<feature type="region of interest" description="Disordered" evidence="11">
    <location>
        <begin position="525"/>
        <end position="562"/>
    </location>
</feature>
<dbReference type="Proteomes" id="UP001304243">
    <property type="component" value="Unassembled WGS sequence"/>
</dbReference>
<dbReference type="PROSITE" id="PS51257">
    <property type="entry name" value="PROKAR_LIPOPROTEIN"/>
    <property type="match status" value="1"/>
</dbReference>
<evidence type="ECO:0000256" key="7">
    <source>
        <dbReference type="ARBA" id="ARBA00022824"/>
    </source>
</evidence>
<evidence type="ECO:0000256" key="2">
    <source>
        <dbReference type="ARBA" id="ARBA00004115"/>
    </source>
</evidence>
<protein>
    <recommendedName>
        <fullName evidence="10">Dolichyl-diphosphooligosaccharide--protein glycosyltransferase subunit 1</fullName>
    </recommendedName>
</protein>
<dbReference type="GO" id="GO:0008250">
    <property type="term" value="C:oligosaccharyltransferase complex"/>
    <property type="evidence" value="ECO:0007669"/>
    <property type="project" value="UniProtKB-UniRule"/>
</dbReference>
<dbReference type="Pfam" id="PF04597">
    <property type="entry name" value="Ribophorin_I"/>
    <property type="match status" value="1"/>
</dbReference>
<evidence type="ECO:0000256" key="9">
    <source>
        <dbReference type="ARBA" id="ARBA00023136"/>
    </source>
</evidence>
<evidence type="ECO:0000256" key="10">
    <source>
        <dbReference type="RuleBase" id="RU361143"/>
    </source>
</evidence>
<dbReference type="EMBL" id="JASEJX010000014">
    <property type="protein sequence ID" value="KAK4516287.1"/>
    <property type="molecule type" value="Genomic_DNA"/>
</dbReference>
<dbReference type="InterPro" id="IPR007676">
    <property type="entry name" value="Ribophorin_I"/>
</dbReference>
<keyword evidence="8" id="KW-1133">Transmembrane helix</keyword>
<feature type="chain" id="PRO_5042667183" description="Dolichyl-diphosphooligosaccharide--protein glycosyltransferase subunit 1" evidence="10">
    <location>
        <begin position="22"/>
        <end position="562"/>
    </location>
</feature>
<evidence type="ECO:0000256" key="11">
    <source>
        <dbReference type="SAM" id="MobiDB-lite"/>
    </source>
</evidence>
<keyword evidence="6 10" id="KW-0732">Signal</keyword>
<keyword evidence="5" id="KW-0812">Transmembrane</keyword>
<reference evidence="12 13" key="1">
    <citation type="submission" date="2022-11" db="EMBL/GenBank/DDBJ databases">
        <title>Mucor velutinosus strain NIH1002 WGS.</title>
        <authorList>
            <person name="Subramanian P."/>
            <person name="Mullikin J.C."/>
            <person name="Segre J.A."/>
            <person name="Zelazny A.M."/>
        </authorList>
    </citation>
    <scope>NUCLEOTIDE SEQUENCE [LARGE SCALE GENOMIC DNA]</scope>
    <source>
        <strain evidence="12 13">NIH1002</strain>
    </source>
</reference>
<evidence type="ECO:0000256" key="6">
    <source>
        <dbReference type="ARBA" id="ARBA00022729"/>
    </source>
</evidence>
<comment type="subcellular location">
    <subcellularLocation>
        <location evidence="2 10">Endoplasmic reticulum membrane</location>
        <topology evidence="2 10">Single-pass type I membrane protein</topology>
    </subcellularLocation>
</comment>
<keyword evidence="9" id="KW-0472">Membrane</keyword>
<dbReference type="PANTHER" id="PTHR21049:SF0">
    <property type="entry name" value="DOLICHYL-DIPHOSPHOOLIGOSACCHARIDE--PROTEIN GLYCOSYLTRANSFERASE SUBUNIT 1"/>
    <property type="match status" value="1"/>
</dbReference>
<gene>
    <name evidence="12" type="ORF">ATC70_011257</name>
</gene>